<comment type="function">
    <text evidence="12">Involved in the system for phosphate transport across the cytoplasmic membrane.</text>
</comment>
<dbReference type="RefSeq" id="WP_004623630.1">
    <property type="nucleotide sequence ID" value="NZ_AORV01000016.1"/>
</dbReference>
<organism evidence="15 16">
    <name type="scientific">Ruminiclostridium cellobioparum subsp. termitidis CT1112</name>
    <dbReference type="NCBI Taxonomy" id="1195236"/>
    <lineage>
        <taxon>Bacteria</taxon>
        <taxon>Bacillati</taxon>
        <taxon>Bacillota</taxon>
        <taxon>Clostridia</taxon>
        <taxon>Eubacteriales</taxon>
        <taxon>Oscillospiraceae</taxon>
        <taxon>Ruminiclostridium</taxon>
    </lineage>
</organism>
<name>S0FWU6_RUMCE</name>
<evidence type="ECO:0000256" key="13">
    <source>
        <dbReference type="SAM" id="MobiDB-lite"/>
    </source>
</evidence>
<keyword evidence="6 12" id="KW-1003">Cell membrane</keyword>
<comment type="subcellular location">
    <subcellularLocation>
        <location evidence="2 12">Cell membrane</location>
        <topology evidence="2 12">Lipid-anchor</topology>
    </subcellularLocation>
</comment>
<dbReference type="Gene3D" id="3.40.190.10">
    <property type="entry name" value="Periplasmic binding protein-like II"/>
    <property type="match status" value="2"/>
</dbReference>
<dbReference type="FunFam" id="3.40.190.10:FF:000107">
    <property type="entry name" value="Phosphate ABC transporter, phosphate-binding protein"/>
    <property type="match status" value="1"/>
</dbReference>
<dbReference type="STRING" id="1195236.CTER_0346"/>
<gene>
    <name evidence="15" type="ORF">CTER_0346</name>
</gene>
<evidence type="ECO:0000256" key="11">
    <source>
        <dbReference type="ARBA" id="ARBA00023288"/>
    </source>
</evidence>
<sequence length="315" mass="32969">MKKLMKSVILSLALTMSLSTALVGCGSNNETAADSSASGSTQVESSASSSTEAAPSSTAGVSGSATAVGSSALQPLAEKAAQIFMETNKEANIQVQGGGSGTGLKQVSEGGADIGNSDVYAAEKLPEDQAKALVDHKVCVVGFATVVNPKVKVDNLTKQQLIDIFTGKITNWKDAGGDDMKIVIVNRPSSSGTRATFKKYALDGAEEAEGMALTEDQSGTVKKAIADTDGAISYLALSYVDSTVKALKYEGIEPKVENITSGSYPIWAYEHMYTKGEPTGVVKAFLDFMTSDEFKPTITELGYIPNSEMKVSRDN</sequence>
<evidence type="ECO:0000256" key="1">
    <source>
        <dbReference type="ARBA" id="ARBA00002841"/>
    </source>
</evidence>
<feature type="domain" description="PBP" evidence="14">
    <location>
        <begin position="55"/>
        <end position="293"/>
    </location>
</feature>
<protein>
    <recommendedName>
        <fullName evidence="12">Phosphate-binding protein</fullName>
    </recommendedName>
</protein>
<evidence type="ECO:0000256" key="2">
    <source>
        <dbReference type="ARBA" id="ARBA00004193"/>
    </source>
</evidence>
<dbReference type="SUPFAM" id="SSF53850">
    <property type="entry name" value="Periplasmic binding protein-like II"/>
    <property type="match status" value="1"/>
</dbReference>
<feature type="region of interest" description="Disordered" evidence="13">
    <location>
        <begin position="30"/>
        <end position="61"/>
    </location>
</feature>
<reference evidence="15 16" key="1">
    <citation type="journal article" date="2013" name="Genome Announc.">
        <title>Draft Genome Sequence of the Cellulolytic, Mesophilic, Anaerobic Bacterium Clostridium termitidis Strain CT1112 (DSM 5398).</title>
        <authorList>
            <person name="Lal S."/>
            <person name="Ramachandran U."/>
            <person name="Zhang X."/>
            <person name="Munir R."/>
            <person name="Sparling R."/>
            <person name="Levin D.B."/>
        </authorList>
    </citation>
    <scope>NUCLEOTIDE SEQUENCE [LARGE SCALE GENOMIC DNA]</scope>
    <source>
        <strain evidence="15 16">CT1112</strain>
    </source>
</reference>
<evidence type="ECO:0000313" key="16">
    <source>
        <dbReference type="Proteomes" id="UP000014155"/>
    </source>
</evidence>
<evidence type="ECO:0000259" key="14">
    <source>
        <dbReference type="Pfam" id="PF12849"/>
    </source>
</evidence>
<feature type="chain" id="PRO_5039759974" description="Phosphate-binding protein" evidence="12">
    <location>
        <begin position="22"/>
        <end position="315"/>
    </location>
</feature>
<dbReference type="EMBL" id="AORV01000016">
    <property type="protein sequence ID" value="EMS73639.1"/>
    <property type="molecule type" value="Genomic_DNA"/>
</dbReference>
<evidence type="ECO:0000256" key="7">
    <source>
        <dbReference type="ARBA" id="ARBA00022592"/>
    </source>
</evidence>
<comment type="similarity">
    <text evidence="3 12">Belongs to the PstS family.</text>
</comment>
<keyword evidence="10 12" id="KW-0564">Palmitate</keyword>
<feature type="compositionally biased region" description="Low complexity" evidence="13">
    <location>
        <begin position="35"/>
        <end position="61"/>
    </location>
</feature>
<dbReference type="GO" id="GO:0005886">
    <property type="term" value="C:plasma membrane"/>
    <property type="evidence" value="ECO:0007669"/>
    <property type="project" value="UniProtKB-SubCell"/>
</dbReference>
<dbReference type="NCBIfam" id="TIGR02136">
    <property type="entry name" value="ptsS_2"/>
    <property type="match status" value="1"/>
</dbReference>
<accession>S0FWU6</accession>
<evidence type="ECO:0000256" key="3">
    <source>
        <dbReference type="ARBA" id="ARBA00008725"/>
    </source>
</evidence>
<dbReference type="InterPro" id="IPR024370">
    <property type="entry name" value="PBP_domain"/>
</dbReference>
<evidence type="ECO:0000256" key="8">
    <source>
        <dbReference type="ARBA" id="ARBA00022729"/>
    </source>
</evidence>
<evidence type="ECO:0000256" key="5">
    <source>
        <dbReference type="ARBA" id="ARBA00022448"/>
    </source>
</evidence>
<dbReference type="AlphaFoldDB" id="S0FWU6"/>
<keyword evidence="9" id="KW-0472">Membrane</keyword>
<feature type="signal peptide" evidence="12">
    <location>
        <begin position="1"/>
        <end position="21"/>
    </location>
</feature>
<dbReference type="Pfam" id="PF12849">
    <property type="entry name" value="PBP_like_2"/>
    <property type="match status" value="1"/>
</dbReference>
<dbReference type="GO" id="GO:0042301">
    <property type="term" value="F:phosphate ion binding"/>
    <property type="evidence" value="ECO:0007669"/>
    <property type="project" value="UniProtKB-UniRule"/>
</dbReference>
<dbReference type="PANTHER" id="PTHR30570:SF4">
    <property type="entry name" value="PHOSPHATE-BINDING PROTEIN PSTS 1"/>
    <property type="match status" value="1"/>
</dbReference>
<keyword evidence="11 12" id="KW-0449">Lipoprotein</keyword>
<evidence type="ECO:0000256" key="10">
    <source>
        <dbReference type="ARBA" id="ARBA00023139"/>
    </source>
</evidence>
<dbReference type="Proteomes" id="UP000014155">
    <property type="component" value="Unassembled WGS sequence"/>
</dbReference>
<dbReference type="InterPro" id="IPR011862">
    <property type="entry name" value="Phos-bd"/>
</dbReference>
<dbReference type="CDD" id="cd13653">
    <property type="entry name" value="PBP2_phosphate_like_1"/>
    <property type="match status" value="1"/>
</dbReference>
<dbReference type="PATRIC" id="fig|1195236.3.peg.655"/>
<comment type="subunit">
    <text evidence="4 12">The complex is composed of two ATP-binding proteins (PstB), two transmembrane proteins (PstC and PstA) and a solute-binding protein (PstS).</text>
</comment>
<evidence type="ECO:0000313" key="15">
    <source>
        <dbReference type="EMBL" id="EMS73639.1"/>
    </source>
</evidence>
<keyword evidence="8 12" id="KW-0732">Signal</keyword>
<comment type="function">
    <text evidence="1">Part of the ABC transporter complex PstSACB involved in phosphate import.</text>
</comment>
<evidence type="ECO:0000256" key="4">
    <source>
        <dbReference type="ARBA" id="ARBA00011529"/>
    </source>
</evidence>
<dbReference type="InterPro" id="IPR050811">
    <property type="entry name" value="Phosphate_ABC_transporter"/>
</dbReference>
<evidence type="ECO:0000256" key="12">
    <source>
        <dbReference type="RuleBase" id="RU367119"/>
    </source>
</evidence>
<evidence type="ECO:0000256" key="9">
    <source>
        <dbReference type="ARBA" id="ARBA00023136"/>
    </source>
</evidence>
<proteinExistence type="inferred from homology"/>
<comment type="caution">
    <text evidence="15">The sequence shown here is derived from an EMBL/GenBank/DDBJ whole genome shotgun (WGS) entry which is preliminary data.</text>
</comment>
<dbReference type="PROSITE" id="PS51257">
    <property type="entry name" value="PROKAR_LIPOPROTEIN"/>
    <property type="match status" value="1"/>
</dbReference>
<keyword evidence="7 12" id="KW-0592">Phosphate transport</keyword>
<dbReference type="GO" id="GO:0006817">
    <property type="term" value="P:phosphate ion transport"/>
    <property type="evidence" value="ECO:0007669"/>
    <property type="project" value="UniProtKB-UniRule"/>
</dbReference>
<dbReference type="PANTHER" id="PTHR30570">
    <property type="entry name" value="PERIPLASMIC PHOSPHATE BINDING COMPONENT OF PHOSPHATE ABC TRANSPORTER"/>
    <property type="match status" value="1"/>
</dbReference>
<keyword evidence="16" id="KW-1185">Reference proteome</keyword>
<evidence type="ECO:0000256" key="6">
    <source>
        <dbReference type="ARBA" id="ARBA00022475"/>
    </source>
</evidence>
<dbReference type="eggNOG" id="COG0226">
    <property type="taxonomic scope" value="Bacteria"/>
</dbReference>
<keyword evidence="5 12" id="KW-0813">Transport</keyword>